<gene>
    <name evidence="12" type="ORF">CLV92_111102</name>
</gene>
<dbReference type="SMART" id="SM00046">
    <property type="entry name" value="DAGKc"/>
    <property type="match status" value="1"/>
</dbReference>
<evidence type="ECO:0000256" key="8">
    <source>
        <dbReference type="ARBA" id="ARBA00023264"/>
    </source>
</evidence>
<dbReference type="PROSITE" id="PS50146">
    <property type="entry name" value="DAGK"/>
    <property type="match status" value="1"/>
</dbReference>
<keyword evidence="10" id="KW-0472">Membrane</keyword>
<dbReference type="PANTHER" id="PTHR12358:SF54">
    <property type="entry name" value="SPHINGOSINE KINASE RELATED PROTEIN"/>
    <property type="match status" value="1"/>
</dbReference>
<dbReference type="InterPro" id="IPR017438">
    <property type="entry name" value="ATP-NAD_kinase_N"/>
</dbReference>
<evidence type="ECO:0000256" key="3">
    <source>
        <dbReference type="ARBA" id="ARBA00022679"/>
    </source>
</evidence>
<keyword evidence="8" id="KW-1208">Phospholipid metabolism</keyword>
<dbReference type="InterPro" id="IPR050187">
    <property type="entry name" value="Lipid_Phosphate_FormReg"/>
</dbReference>
<comment type="cofactor">
    <cofactor evidence="1">
        <name>Mg(2+)</name>
        <dbReference type="ChEBI" id="CHEBI:18420"/>
    </cofactor>
</comment>
<proteinExistence type="inferred from homology"/>
<keyword evidence="13" id="KW-1185">Reference proteome</keyword>
<evidence type="ECO:0000313" key="12">
    <source>
        <dbReference type="EMBL" id="PPK93185.1"/>
    </source>
</evidence>
<keyword evidence="3" id="KW-0808">Transferase</keyword>
<dbReference type="PANTHER" id="PTHR12358">
    <property type="entry name" value="SPHINGOSINE KINASE"/>
    <property type="match status" value="1"/>
</dbReference>
<feature type="transmembrane region" description="Helical" evidence="10">
    <location>
        <begin position="24"/>
        <end position="42"/>
    </location>
</feature>
<dbReference type="Proteomes" id="UP000239485">
    <property type="component" value="Unassembled WGS sequence"/>
</dbReference>
<dbReference type="GO" id="GO:0008654">
    <property type="term" value="P:phospholipid biosynthetic process"/>
    <property type="evidence" value="ECO:0007669"/>
    <property type="project" value="UniProtKB-KW"/>
</dbReference>
<sequence>MTAGRAGPPAAGTVVVVSGDPGTLLLLGFLVLLVVIVVVAVADMRPRTPRTPPRPEPISPLPSTGRRPQAAVVVNPTKFPGGLDTLHAEVEATFLSRGWSPPLWMETTAEDTGRGQTRTALDAGVDVVLACGGDGTVRAVGGALAGTGVPLGLLPAGTGNLLARNLDVPVADLGRALDVTFTGSDHAIDVGRMLIDRSGRDRAPEEHAFLVMAGMGFDAAVMIGVEEVLKARIGPAAYVLSGLQALRGPQTKVRIQVDDRKPMTRRMRAVIVGNCGRLVGGVALMPAARVDDGWLDAVVLSPRGIVSWAAVTWQVVTAARRGHPRVEHLRCRRLQVVSASPTEVQLDGDPLGGARRLVVEVDPGALLVRVPAAPTGVRP</sequence>
<keyword evidence="10" id="KW-1133">Transmembrane helix</keyword>
<keyword evidence="10" id="KW-0812">Transmembrane</keyword>
<dbReference type="Gene3D" id="2.60.200.40">
    <property type="match status" value="1"/>
</dbReference>
<keyword evidence="7" id="KW-0594">Phospholipid biosynthesis</keyword>
<protein>
    <submittedName>
        <fullName evidence="12">Diacylglycerol kinase family enzyme</fullName>
    </submittedName>
</protein>
<dbReference type="Gene3D" id="3.40.50.10330">
    <property type="entry name" value="Probable inorganic polyphosphate/atp-NAD kinase, domain 1"/>
    <property type="match status" value="1"/>
</dbReference>
<evidence type="ECO:0000256" key="10">
    <source>
        <dbReference type="SAM" id="Phobius"/>
    </source>
</evidence>
<dbReference type="InterPro" id="IPR045540">
    <property type="entry name" value="YegS/DAGK_C"/>
</dbReference>
<evidence type="ECO:0000259" key="11">
    <source>
        <dbReference type="PROSITE" id="PS50146"/>
    </source>
</evidence>
<evidence type="ECO:0000256" key="7">
    <source>
        <dbReference type="ARBA" id="ARBA00023209"/>
    </source>
</evidence>
<evidence type="ECO:0000256" key="9">
    <source>
        <dbReference type="SAM" id="MobiDB-lite"/>
    </source>
</evidence>
<organism evidence="12 13">
    <name type="scientific">Kineococcus xinjiangensis</name>
    <dbReference type="NCBI Taxonomy" id="512762"/>
    <lineage>
        <taxon>Bacteria</taxon>
        <taxon>Bacillati</taxon>
        <taxon>Actinomycetota</taxon>
        <taxon>Actinomycetes</taxon>
        <taxon>Kineosporiales</taxon>
        <taxon>Kineosporiaceae</taxon>
        <taxon>Kineococcus</taxon>
    </lineage>
</organism>
<dbReference type="Pfam" id="PF19279">
    <property type="entry name" value="YegS_C"/>
    <property type="match status" value="1"/>
</dbReference>
<evidence type="ECO:0000256" key="4">
    <source>
        <dbReference type="ARBA" id="ARBA00022741"/>
    </source>
</evidence>
<dbReference type="InterPro" id="IPR016064">
    <property type="entry name" value="NAD/diacylglycerol_kinase_sf"/>
</dbReference>
<evidence type="ECO:0000313" key="13">
    <source>
        <dbReference type="Proteomes" id="UP000239485"/>
    </source>
</evidence>
<dbReference type="SUPFAM" id="SSF111331">
    <property type="entry name" value="NAD kinase/diacylglycerol kinase-like"/>
    <property type="match status" value="1"/>
</dbReference>
<dbReference type="Pfam" id="PF00781">
    <property type="entry name" value="DAGK_cat"/>
    <property type="match status" value="1"/>
</dbReference>
<comment type="caution">
    <text evidence="12">The sequence shown here is derived from an EMBL/GenBank/DDBJ whole genome shotgun (WGS) entry which is preliminary data.</text>
</comment>
<dbReference type="EMBL" id="PTJD01000011">
    <property type="protein sequence ID" value="PPK93185.1"/>
    <property type="molecule type" value="Genomic_DNA"/>
</dbReference>
<feature type="region of interest" description="Disordered" evidence="9">
    <location>
        <begin position="46"/>
        <end position="67"/>
    </location>
</feature>
<accession>A0A2S6IG44</accession>
<reference evidence="12 13" key="1">
    <citation type="submission" date="2018-02" db="EMBL/GenBank/DDBJ databases">
        <title>Genomic Encyclopedia of Archaeal and Bacterial Type Strains, Phase II (KMG-II): from individual species to whole genera.</title>
        <authorList>
            <person name="Goeker M."/>
        </authorList>
    </citation>
    <scope>NUCLEOTIDE SEQUENCE [LARGE SCALE GENOMIC DNA]</scope>
    <source>
        <strain evidence="12 13">DSM 22857</strain>
    </source>
</reference>
<keyword evidence="5 12" id="KW-0418">Kinase</keyword>
<dbReference type="AlphaFoldDB" id="A0A2S6IG44"/>
<feature type="compositionally biased region" description="Pro residues" evidence="9">
    <location>
        <begin position="49"/>
        <end position="60"/>
    </location>
</feature>
<name>A0A2S6IG44_9ACTN</name>
<evidence type="ECO:0000256" key="1">
    <source>
        <dbReference type="ARBA" id="ARBA00001946"/>
    </source>
</evidence>
<dbReference type="GO" id="GO:0016301">
    <property type="term" value="F:kinase activity"/>
    <property type="evidence" value="ECO:0007669"/>
    <property type="project" value="UniProtKB-KW"/>
</dbReference>
<evidence type="ECO:0000256" key="5">
    <source>
        <dbReference type="ARBA" id="ARBA00022777"/>
    </source>
</evidence>
<dbReference type="InterPro" id="IPR001206">
    <property type="entry name" value="Diacylglycerol_kinase_cat_dom"/>
</dbReference>
<evidence type="ECO:0000256" key="6">
    <source>
        <dbReference type="ARBA" id="ARBA00022840"/>
    </source>
</evidence>
<comment type="similarity">
    <text evidence="2">Belongs to the diacylglycerol/lipid kinase family.</text>
</comment>
<feature type="domain" description="DAGKc" evidence="11">
    <location>
        <begin position="65"/>
        <end position="197"/>
    </location>
</feature>
<keyword evidence="6" id="KW-0067">ATP-binding</keyword>
<evidence type="ECO:0000256" key="2">
    <source>
        <dbReference type="ARBA" id="ARBA00005983"/>
    </source>
</evidence>
<dbReference type="GO" id="GO:0005524">
    <property type="term" value="F:ATP binding"/>
    <property type="evidence" value="ECO:0007669"/>
    <property type="project" value="UniProtKB-KW"/>
</dbReference>
<keyword evidence="7" id="KW-0443">Lipid metabolism</keyword>
<keyword evidence="4" id="KW-0547">Nucleotide-binding</keyword>
<keyword evidence="7" id="KW-0444">Lipid biosynthesis</keyword>